<evidence type="ECO:0000256" key="10">
    <source>
        <dbReference type="SAM" id="Phobius"/>
    </source>
</evidence>
<evidence type="ECO:0000256" key="5">
    <source>
        <dbReference type="ARBA" id="ARBA00023136"/>
    </source>
</evidence>
<evidence type="ECO:0000256" key="1">
    <source>
        <dbReference type="ARBA" id="ARBA00004141"/>
    </source>
</evidence>
<dbReference type="OMA" id="GAWKVCA"/>
<evidence type="ECO:0000256" key="2">
    <source>
        <dbReference type="ARBA" id="ARBA00022692"/>
    </source>
</evidence>
<dbReference type="GO" id="GO:0005886">
    <property type="term" value="C:plasma membrane"/>
    <property type="evidence" value="ECO:0007669"/>
    <property type="project" value="TreeGrafter"/>
</dbReference>
<dbReference type="PANTHER" id="PTHR24225:SF50">
    <property type="entry name" value="PROSTAGLANDIN D2 RECEPTOR 2-LIKE"/>
    <property type="match status" value="1"/>
</dbReference>
<evidence type="ECO:0000256" key="8">
    <source>
        <dbReference type="ARBA" id="ARBA00025736"/>
    </source>
</evidence>
<dbReference type="Ensembl" id="ENSCCRT00010068087.1">
    <property type="protein sequence ID" value="ENSCCRP00010062036.1"/>
    <property type="gene ID" value="ENSCCRG00010026407.1"/>
</dbReference>
<reference evidence="12" key="2">
    <citation type="submission" date="2025-09" db="UniProtKB">
        <authorList>
            <consortium name="Ensembl"/>
        </authorList>
    </citation>
    <scope>IDENTIFICATION</scope>
</reference>
<evidence type="ECO:0000259" key="11">
    <source>
        <dbReference type="PROSITE" id="PS50262"/>
    </source>
</evidence>
<keyword evidence="2 9" id="KW-0812">Transmembrane</keyword>
<dbReference type="GO" id="GO:0006954">
    <property type="term" value="P:inflammatory response"/>
    <property type="evidence" value="ECO:0007669"/>
    <property type="project" value="TreeGrafter"/>
</dbReference>
<protein>
    <submittedName>
        <fullName evidence="12">Prostaglandin D2 receptor 2</fullName>
    </submittedName>
</protein>
<accession>A0A8C1LLU2</accession>
<evidence type="ECO:0000256" key="7">
    <source>
        <dbReference type="ARBA" id="ARBA00023224"/>
    </source>
</evidence>
<dbReference type="Gene3D" id="1.20.1070.10">
    <property type="entry name" value="Rhodopsin 7-helix transmembrane proteins"/>
    <property type="match status" value="1"/>
</dbReference>
<dbReference type="GO" id="GO:0007204">
    <property type="term" value="P:positive regulation of cytosolic calcium ion concentration"/>
    <property type="evidence" value="ECO:0007669"/>
    <property type="project" value="TreeGrafter"/>
</dbReference>
<keyword evidence="13" id="KW-1185">Reference proteome</keyword>
<dbReference type="GO" id="GO:0007200">
    <property type="term" value="P:phospholipase C-activating G protein-coupled receptor signaling pathway"/>
    <property type="evidence" value="ECO:0007669"/>
    <property type="project" value="TreeGrafter"/>
</dbReference>
<proteinExistence type="inferred from homology"/>
<reference evidence="12" key="1">
    <citation type="submission" date="2025-08" db="UniProtKB">
        <authorList>
            <consortium name="Ensembl"/>
        </authorList>
    </citation>
    <scope>IDENTIFICATION</scope>
</reference>
<dbReference type="PRINTS" id="PR00237">
    <property type="entry name" value="GPCRRHODOPSN"/>
</dbReference>
<dbReference type="Proteomes" id="UP000694427">
    <property type="component" value="Unplaced"/>
</dbReference>
<keyword evidence="6 9" id="KW-0675">Receptor</keyword>
<feature type="domain" description="G-protein coupled receptors family 1 profile" evidence="11">
    <location>
        <begin position="101"/>
        <end position="389"/>
    </location>
</feature>
<comment type="similarity">
    <text evidence="9">Belongs to the G-protein coupled receptor 1 family.</text>
</comment>
<dbReference type="PRINTS" id="PR00526">
    <property type="entry name" value="FMETLEUPHER"/>
</dbReference>
<feature type="transmembrane region" description="Helical" evidence="10">
    <location>
        <begin position="369"/>
        <end position="391"/>
    </location>
</feature>
<name>A0A8C1LLU2_CYPCA</name>
<evidence type="ECO:0000313" key="13">
    <source>
        <dbReference type="Proteomes" id="UP000694427"/>
    </source>
</evidence>
<evidence type="ECO:0000256" key="9">
    <source>
        <dbReference type="RuleBase" id="RU000688"/>
    </source>
</evidence>
<evidence type="ECO:0000256" key="3">
    <source>
        <dbReference type="ARBA" id="ARBA00022989"/>
    </source>
</evidence>
<keyword evidence="7 9" id="KW-0807">Transducer</keyword>
<evidence type="ECO:0000256" key="4">
    <source>
        <dbReference type="ARBA" id="ARBA00023040"/>
    </source>
</evidence>
<dbReference type="PANTHER" id="PTHR24225">
    <property type="entry name" value="CHEMOTACTIC RECEPTOR"/>
    <property type="match status" value="1"/>
</dbReference>
<dbReference type="GO" id="GO:0004875">
    <property type="term" value="F:complement receptor activity"/>
    <property type="evidence" value="ECO:0007669"/>
    <property type="project" value="TreeGrafter"/>
</dbReference>
<comment type="subcellular location">
    <subcellularLocation>
        <location evidence="1">Membrane</location>
        <topology evidence="1">Multi-pass membrane protein</topology>
    </subcellularLocation>
</comment>
<comment type="similarity">
    <text evidence="8">Belongs to the chemokine-like receptor (CMKLR) family.</text>
</comment>
<dbReference type="Pfam" id="PF00001">
    <property type="entry name" value="7tm_1"/>
    <property type="match status" value="1"/>
</dbReference>
<dbReference type="GO" id="GO:0004930">
    <property type="term" value="F:G protein-coupled receptor activity"/>
    <property type="evidence" value="ECO:0007669"/>
    <property type="project" value="UniProtKB-KW"/>
</dbReference>
<sequence length="470" mass="52943">MQYNWLKILQIKHTPTSTKVSLIYASLQKAVINIYSYFFSFFVTAMTSSFPPNSTLSPTSTSELHCPLLQTMSSHTLNKDTGVNLAVVSIHGVVSTLGILENGLVLWVLGFRLRRKTVAAVWVLNLALSDFLTTLTLPLFTHYLLMNHSWELGGALCAAQASIFFLNMFVSAFLLAVISLDRCLLVTKPVWTQNHRTVSAAWKICGLGWAWAAVNALPYFMFRSVVEKKDGRKLCYHNFALYSSSNTLHRDCKLRQAATAVSKVLLAFVVPLIVIAISYTSIFLELRARRKRLESRRQGVNNGKLRSFKFFRSLSSAGRQNRVRLSESFMKMVASVIATFILCWVPYHVFCLLEVTAQYKTEIVELVEVYLPVATTFSFLNSVLNPIIYTFSCPNFSTRIRQSLGALFEGLVEEAGPIIWVTERMRRKDSLFPSSPSSPNPTRVTRVQHGMQGSINLFGPTNEGERDDKM</sequence>
<evidence type="ECO:0000313" key="12">
    <source>
        <dbReference type="Ensembl" id="ENSCCRP00010062036.1"/>
    </source>
</evidence>
<feature type="transmembrane region" description="Helical" evidence="10">
    <location>
        <begin position="264"/>
        <end position="286"/>
    </location>
</feature>
<feature type="transmembrane region" description="Helical" evidence="10">
    <location>
        <begin position="21"/>
        <end position="43"/>
    </location>
</feature>
<evidence type="ECO:0000256" key="6">
    <source>
        <dbReference type="ARBA" id="ARBA00023170"/>
    </source>
</evidence>
<dbReference type="InterPro" id="IPR000826">
    <property type="entry name" value="Formyl_rcpt-rel"/>
</dbReference>
<dbReference type="SUPFAM" id="SSF81321">
    <property type="entry name" value="Family A G protein-coupled receptor-like"/>
    <property type="match status" value="1"/>
</dbReference>
<feature type="transmembrane region" description="Helical" evidence="10">
    <location>
        <begin position="121"/>
        <end position="140"/>
    </location>
</feature>
<organism evidence="12 13">
    <name type="scientific">Cyprinus carpio</name>
    <name type="common">Common carp</name>
    <dbReference type="NCBI Taxonomy" id="7962"/>
    <lineage>
        <taxon>Eukaryota</taxon>
        <taxon>Metazoa</taxon>
        <taxon>Chordata</taxon>
        <taxon>Craniata</taxon>
        <taxon>Vertebrata</taxon>
        <taxon>Euteleostomi</taxon>
        <taxon>Actinopterygii</taxon>
        <taxon>Neopterygii</taxon>
        <taxon>Teleostei</taxon>
        <taxon>Ostariophysi</taxon>
        <taxon>Cypriniformes</taxon>
        <taxon>Cyprinidae</taxon>
        <taxon>Cyprininae</taxon>
        <taxon>Cyprinus</taxon>
    </lineage>
</organism>
<dbReference type="PROSITE" id="PS50262">
    <property type="entry name" value="G_PROTEIN_RECEP_F1_2"/>
    <property type="match status" value="1"/>
</dbReference>
<feature type="transmembrane region" description="Helical" evidence="10">
    <location>
        <begin position="200"/>
        <end position="222"/>
    </location>
</feature>
<keyword evidence="3 10" id="KW-1133">Transmembrane helix</keyword>
<keyword evidence="5 10" id="KW-0472">Membrane</keyword>
<keyword evidence="4 9" id="KW-0297">G-protein coupled receptor</keyword>
<feature type="transmembrane region" description="Helical" evidence="10">
    <location>
        <begin position="329"/>
        <end position="349"/>
    </location>
</feature>
<feature type="transmembrane region" description="Helical" evidence="10">
    <location>
        <begin position="152"/>
        <end position="180"/>
    </location>
</feature>
<dbReference type="InterPro" id="IPR017452">
    <property type="entry name" value="GPCR_Rhodpsn_7TM"/>
</dbReference>
<dbReference type="InterPro" id="IPR000276">
    <property type="entry name" value="GPCR_Rhodpsn"/>
</dbReference>
<dbReference type="PROSITE" id="PS00237">
    <property type="entry name" value="G_PROTEIN_RECEP_F1_1"/>
    <property type="match status" value="1"/>
</dbReference>
<feature type="transmembrane region" description="Helical" evidence="10">
    <location>
        <begin position="85"/>
        <end position="109"/>
    </location>
</feature>
<dbReference type="AlphaFoldDB" id="A0A8C1LLU2"/>